<dbReference type="RefSeq" id="XP_009547300.1">
    <property type="nucleotide sequence ID" value="XM_009549005.1"/>
</dbReference>
<evidence type="ECO:0000313" key="3">
    <source>
        <dbReference type="Proteomes" id="UP000030671"/>
    </source>
</evidence>
<organism evidence="2 3">
    <name type="scientific">Heterobasidion irregulare (strain TC 32-1)</name>
    <dbReference type="NCBI Taxonomy" id="747525"/>
    <lineage>
        <taxon>Eukaryota</taxon>
        <taxon>Fungi</taxon>
        <taxon>Dikarya</taxon>
        <taxon>Basidiomycota</taxon>
        <taxon>Agaricomycotina</taxon>
        <taxon>Agaricomycetes</taxon>
        <taxon>Russulales</taxon>
        <taxon>Bondarzewiaceae</taxon>
        <taxon>Heterobasidion</taxon>
        <taxon>Heterobasidion annosum species complex</taxon>
    </lineage>
</organism>
<keyword evidence="3" id="KW-1185">Reference proteome</keyword>
<dbReference type="GeneID" id="20674217"/>
<dbReference type="OrthoDB" id="3270084at2759"/>
<dbReference type="PANTHER" id="PTHR42057">
    <property type="entry name" value="F-BOX DOMAIN PROTEIN (AFU_ORTHOLOGUE AFUA_4G00200)"/>
    <property type="match status" value="1"/>
</dbReference>
<feature type="domain" description="F-box" evidence="1">
    <location>
        <begin position="1"/>
        <end position="46"/>
    </location>
</feature>
<gene>
    <name evidence="2" type="ORF">HETIRDRAFT_427592</name>
</gene>
<dbReference type="InterPro" id="IPR001810">
    <property type="entry name" value="F-box_dom"/>
</dbReference>
<evidence type="ECO:0000259" key="1">
    <source>
        <dbReference type="PROSITE" id="PS50181"/>
    </source>
</evidence>
<dbReference type="PROSITE" id="PS50181">
    <property type="entry name" value="FBOX"/>
    <property type="match status" value="1"/>
</dbReference>
<dbReference type="Proteomes" id="UP000030671">
    <property type="component" value="Unassembled WGS sequence"/>
</dbReference>
<sequence>MHSLPYELLKIIIDEVPNHQDLLRIRLVNTTFRALATPRVFRWFRVCGTAQNASAINEIARHETLAGCIQGIVFPVDHSKKIDLMDSANSFVEFWQHAVQHQVLNTLASHPQSLTEFSLHSDIDVGIVAKIDFSDLHFPALTFISLTGILFNEETHVEDFIVRHKRTLRTLSLQSCNIAIHDPIQGPPRFWSQIYTRFADVLEELMWRPILIGRYAQLDPETGYSYLVQGRVRDEDAEALKLLVARVTSRSG</sequence>
<dbReference type="InParanoid" id="W4K425"/>
<dbReference type="KEGG" id="hir:HETIRDRAFT_427592"/>
<dbReference type="EMBL" id="KI925459">
    <property type="protein sequence ID" value="ETW80567.1"/>
    <property type="molecule type" value="Genomic_DNA"/>
</dbReference>
<dbReference type="HOGENOM" id="CLU_1102904_0_0_1"/>
<dbReference type="AlphaFoldDB" id="W4K425"/>
<dbReference type="eggNOG" id="ENOG502S8UP">
    <property type="taxonomic scope" value="Eukaryota"/>
</dbReference>
<dbReference type="PANTHER" id="PTHR42057:SF2">
    <property type="entry name" value="F-BOX DOMAIN PROTEIN (AFU_ORTHOLOGUE AFUA_4G00200)-RELATED"/>
    <property type="match status" value="1"/>
</dbReference>
<evidence type="ECO:0000313" key="2">
    <source>
        <dbReference type="EMBL" id="ETW80567.1"/>
    </source>
</evidence>
<proteinExistence type="predicted"/>
<accession>W4K425</accession>
<dbReference type="SMART" id="SM00256">
    <property type="entry name" value="FBOX"/>
    <property type="match status" value="1"/>
</dbReference>
<protein>
    <recommendedName>
        <fullName evidence="1">F-box domain-containing protein</fullName>
    </recommendedName>
</protein>
<name>W4K425_HETIT</name>
<reference evidence="2 3" key="1">
    <citation type="journal article" date="2012" name="New Phytol.">
        <title>Insight into trade-off between wood decay and parasitism from the genome of a fungal forest pathogen.</title>
        <authorList>
            <person name="Olson A."/>
            <person name="Aerts A."/>
            <person name="Asiegbu F."/>
            <person name="Belbahri L."/>
            <person name="Bouzid O."/>
            <person name="Broberg A."/>
            <person name="Canback B."/>
            <person name="Coutinho P.M."/>
            <person name="Cullen D."/>
            <person name="Dalman K."/>
            <person name="Deflorio G."/>
            <person name="van Diepen L.T."/>
            <person name="Dunand C."/>
            <person name="Duplessis S."/>
            <person name="Durling M."/>
            <person name="Gonthier P."/>
            <person name="Grimwood J."/>
            <person name="Fossdal C.G."/>
            <person name="Hansson D."/>
            <person name="Henrissat B."/>
            <person name="Hietala A."/>
            <person name="Himmelstrand K."/>
            <person name="Hoffmeister D."/>
            <person name="Hogberg N."/>
            <person name="James T.Y."/>
            <person name="Karlsson M."/>
            <person name="Kohler A."/>
            <person name="Kues U."/>
            <person name="Lee Y.H."/>
            <person name="Lin Y.C."/>
            <person name="Lind M."/>
            <person name="Lindquist E."/>
            <person name="Lombard V."/>
            <person name="Lucas S."/>
            <person name="Lunden K."/>
            <person name="Morin E."/>
            <person name="Murat C."/>
            <person name="Park J."/>
            <person name="Raffaello T."/>
            <person name="Rouze P."/>
            <person name="Salamov A."/>
            <person name="Schmutz J."/>
            <person name="Solheim H."/>
            <person name="Stahlberg J."/>
            <person name="Velez H."/>
            <person name="de Vries R.P."/>
            <person name="Wiebenga A."/>
            <person name="Woodward S."/>
            <person name="Yakovlev I."/>
            <person name="Garbelotto M."/>
            <person name="Martin F."/>
            <person name="Grigoriev I.V."/>
            <person name="Stenlid J."/>
        </authorList>
    </citation>
    <scope>NUCLEOTIDE SEQUENCE [LARGE SCALE GENOMIC DNA]</scope>
    <source>
        <strain evidence="2 3">TC 32-1</strain>
    </source>
</reference>